<evidence type="ECO:0000313" key="1">
    <source>
        <dbReference type="Proteomes" id="UP000095286"/>
    </source>
</evidence>
<dbReference type="WBParaSite" id="RSKR_0001104100.1">
    <property type="protein sequence ID" value="RSKR_0001104100.1"/>
    <property type="gene ID" value="RSKR_0001104100"/>
</dbReference>
<evidence type="ECO:0000313" key="2">
    <source>
        <dbReference type="WBParaSite" id="RSKR_0001104100.1"/>
    </source>
</evidence>
<protein>
    <submittedName>
        <fullName evidence="2">Uncharacterized protein</fullName>
    </submittedName>
</protein>
<organism evidence="1 2">
    <name type="scientific">Rhabditophanes sp. KR3021</name>
    <dbReference type="NCBI Taxonomy" id="114890"/>
    <lineage>
        <taxon>Eukaryota</taxon>
        <taxon>Metazoa</taxon>
        <taxon>Ecdysozoa</taxon>
        <taxon>Nematoda</taxon>
        <taxon>Chromadorea</taxon>
        <taxon>Rhabditida</taxon>
        <taxon>Tylenchina</taxon>
        <taxon>Panagrolaimomorpha</taxon>
        <taxon>Strongyloidoidea</taxon>
        <taxon>Alloionematidae</taxon>
        <taxon>Rhabditophanes</taxon>
    </lineage>
</organism>
<sequence length="446" mass="50707">MSQDESPTSVNPSTESREMIFQLKHEVARLQSLNQSQRLANQNMEEDLDKAVSDLVEVEESCRELRKKAKQVDDLASSLGTSRALIAELSAENERLRSQAESNINAKCKCADRSVFVAPLNETCLEEANEELACMRNELIEKEEAIFECNERLNDVLEELKTTKEELESLCEENLHLQSENREIKFKYDEASNCVAGLQVAQQNGIVNSNLAECGNNLFGELIEGGKKAENELIQVHCMLTNEKKRNGVLHASIENLKAELQSVVMENEKARLCRVEISRKGNSKETELLRDQNNILKAQLETYKSSTPSTNVLNGDVDFKLAALRKEKIESDRKMFKKMENLGKEMDIITGSNEALKNLAHAQNDILFQNREFCNSERQRVNYKKMVIDLGLEDLKFSFKALDKKENSENNSTKRRIETISETKSRMDALTASILKRPKLKYTSD</sequence>
<dbReference type="Proteomes" id="UP000095286">
    <property type="component" value="Unplaced"/>
</dbReference>
<accession>A0AC35UGF9</accession>
<reference evidence="2" key="1">
    <citation type="submission" date="2016-11" db="UniProtKB">
        <authorList>
            <consortium name="WormBaseParasite"/>
        </authorList>
    </citation>
    <scope>IDENTIFICATION</scope>
    <source>
        <strain evidence="2">KR3021</strain>
    </source>
</reference>
<proteinExistence type="predicted"/>
<name>A0AC35UGF9_9BILA</name>